<evidence type="ECO:0000256" key="1">
    <source>
        <dbReference type="ARBA" id="ARBA00000514"/>
    </source>
</evidence>
<dbReference type="EC" id="2.7.1.191" evidence="5"/>
<dbReference type="Pfam" id="PF03830">
    <property type="entry name" value="PTSIIB_sorb"/>
    <property type="match status" value="1"/>
</dbReference>
<feature type="domain" description="PTS EIIA type-4" evidence="19">
    <location>
        <begin position="1"/>
        <end position="129"/>
    </location>
</feature>
<dbReference type="Gene3D" id="3.40.35.10">
    <property type="entry name" value="Phosphotransferase system, sorbose subfamily IIB component"/>
    <property type="match status" value="1"/>
</dbReference>
<evidence type="ECO:0000256" key="4">
    <source>
        <dbReference type="ARBA" id="ARBA00011738"/>
    </source>
</evidence>
<keyword evidence="9" id="KW-0963">Cytoplasm</keyword>
<keyword evidence="12" id="KW-0808">Transferase</keyword>
<keyword evidence="15" id="KW-0472">Membrane</keyword>
<evidence type="ECO:0000256" key="6">
    <source>
        <dbReference type="ARBA" id="ARBA00021685"/>
    </source>
</evidence>
<keyword evidence="8" id="KW-1003">Cell membrane</keyword>
<comment type="catalytic activity">
    <reaction evidence="1">
        <text>D-mannose(out) + N(pros)-phospho-L-histidyl-[protein] = D-mannose 6-phosphate(in) + L-histidyl-[protein]</text>
        <dbReference type="Rhea" id="RHEA:49232"/>
        <dbReference type="Rhea" id="RHEA-COMP:9745"/>
        <dbReference type="Rhea" id="RHEA-COMP:9746"/>
        <dbReference type="ChEBI" id="CHEBI:4208"/>
        <dbReference type="ChEBI" id="CHEBI:29979"/>
        <dbReference type="ChEBI" id="CHEBI:58735"/>
        <dbReference type="ChEBI" id="CHEBI:64837"/>
        <dbReference type="EC" id="2.7.1.191"/>
    </reaction>
</comment>
<sequence>MPNLLLISHGSYAKATLSSCEMILGQLKNIKAIEFKQTMNQDDLLKEIEVAAQTFTKLDAIIVDFTGGTPANTAIRFQAQHPEVKIYTGLSFSLLLAVASGTPFSDAYKQVAQTSGLLGEKKPEEKNKVSTITKSTTQKTAMFVRIDERLIHGQVATMWTNALKLTRLMVIDDQIVKSPIQKTALKTACPNGIHLSILTAAGAAKRIKQGQYQGQTVLILVKRPAILKQLVDLGLKLPEINVGNMSTKEGSQQVAKSVAVTVSDIADFKYLADKGLTIYHQMIPSEAREDFMNLLKSNETGGQN</sequence>
<dbReference type="Gene3D" id="3.40.50.510">
    <property type="entry name" value="Phosphotransferase system, mannose-type IIA component"/>
    <property type="match status" value="1"/>
</dbReference>
<keyword evidence="14" id="KW-0418">Kinase</keyword>
<evidence type="ECO:0000259" key="19">
    <source>
        <dbReference type="PROSITE" id="PS51096"/>
    </source>
</evidence>
<dbReference type="GO" id="GO:0016301">
    <property type="term" value="F:kinase activity"/>
    <property type="evidence" value="ECO:0007669"/>
    <property type="project" value="UniProtKB-KW"/>
</dbReference>
<dbReference type="PROSITE" id="PS51101">
    <property type="entry name" value="PTS_EIIB_TYPE_4"/>
    <property type="match status" value="1"/>
</dbReference>
<comment type="function">
    <text evidence="16">The phosphoenolpyruvate-dependent sugar phosphotransferase system (sugar PTS), a major carbohydrate active transport system, catalyzes the phosphorylation of incoming sugar substrates concomitantly with their translocation across the cell membrane. The enzyme II ManXYZ PTS system is involved in mannose transport.</text>
</comment>
<dbReference type="PROSITE" id="PS51096">
    <property type="entry name" value="PTS_EIIA_TYPE_4"/>
    <property type="match status" value="1"/>
</dbReference>
<evidence type="ECO:0000256" key="7">
    <source>
        <dbReference type="ARBA" id="ARBA00022448"/>
    </source>
</evidence>
<dbReference type="SUPFAM" id="SSF53062">
    <property type="entry name" value="PTS system fructose IIA component-like"/>
    <property type="match status" value="1"/>
</dbReference>
<dbReference type="InterPro" id="IPR036667">
    <property type="entry name" value="PTS_IIB_sorbose-sp_sf"/>
</dbReference>
<name>A0AAP3GXP8_9LACO</name>
<dbReference type="EMBL" id="JAKHLF010000006">
    <property type="protein sequence ID" value="MCZ3844833.1"/>
    <property type="molecule type" value="Genomic_DNA"/>
</dbReference>
<dbReference type="Proteomes" id="UP001213015">
    <property type="component" value="Unassembled WGS sequence"/>
</dbReference>
<keyword evidence="10" id="KW-0597">Phosphoprotein</keyword>
<dbReference type="InterPro" id="IPR004701">
    <property type="entry name" value="PTS_EIIA_man-typ"/>
</dbReference>
<dbReference type="SUPFAM" id="SSF52728">
    <property type="entry name" value="PTS IIb component"/>
    <property type="match status" value="1"/>
</dbReference>
<evidence type="ECO:0000256" key="14">
    <source>
        <dbReference type="ARBA" id="ARBA00022777"/>
    </source>
</evidence>
<dbReference type="GO" id="GO:0009401">
    <property type="term" value="P:phosphoenolpyruvate-dependent sugar phosphotransferase system"/>
    <property type="evidence" value="ECO:0007669"/>
    <property type="project" value="UniProtKB-KW"/>
</dbReference>
<dbReference type="InterPro" id="IPR051471">
    <property type="entry name" value="Bacterial_PTS_sugar_comp"/>
</dbReference>
<evidence type="ECO:0000256" key="16">
    <source>
        <dbReference type="ARBA" id="ARBA00023757"/>
    </source>
</evidence>
<evidence type="ECO:0000256" key="2">
    <source>
        <dbReference type="ARBA" id="ARBA00004236"/>
    </source>
</evidence>
<dbReference type="Pfam" id="PF03610">
    <property type="entry name" value="EIIA-man"/>
    <property type="match status" value="1"/>
</dbReference>
<evidence type="ECO:0000256" key="17">
    <source>
        <dbReference type="ARBA" id="ARBA00030229"/>
    </source>
</evidence>
<dbReference type="RefSeq" id="WP_143458377.1">
    <property type="nucleotide sequence ID" value="NZ_JAKHFC010000025.1"/>
</dbReference>
<evidence type="ECO:0000256" key="11">
    <source>
        <dbReference type="ARBA" id="ARBA00022597"/>
    </source>
</evidence>
<evidence type="ECO:0000256" key="18">
    <source>
        <dbReference type="ARBA" id="ARBA00032197"/>
    </source>
</evidence>
<dbReference type="InterPro" id="IPR004720">
    <property type="entry name" value="PTS_IIB_sorbose-sp"/>
</dbReference>
<evidence type="ECO:0000256" key="13">
    <source>
        <dbReference type="ARBA" id="ARBA00022683"/>
    </source>
</evidence>
<dbReference type="GO" id="GO:0008982">
    <property type="term" value="F:protein-N(PI)-phosphohistidine-sugar phosphotransferase activity"/>
    <property type="evidence" value="ECO:0007669"/>
    <property type="project" value="InterPro"/>
</dbReference>
<dbReference type="InterPro" id="IPR033887">
    <property type="entry name" value="PTS_IIA_man"/>
</dbReference>
<keyword evidence="13" id="KW-0598">Phosphotransferase system</keyword>
<evidence type="ECO:0000256" key="15">
    <source>
        <dbReference type="ARBA" id="ARBA00023136"/>
    </source>
</evidence>
<dbReference type="AlphaFoldDB" id="A0AAP3GXP8"/>
<protein>
    <recommendedName>
        <fullName evidence="6">PTS system mannose-specific EIIAB component</fullName>
        <ecNumber evidence="5">2.7.1.191</ecNumber>
    </recommendedName>
    <alternativeName>
        <fullName evidence="18">EIIAB-Man</fullName>
    </alternativeName>
    <alternativeName>
        <fullName evidence="17">EIII-Man</fullName>
    </alternativeName>
</protein>
<comment type="subunit">
    <text evidence="4">Homodimer.</text>
</comment>
<reference evidence="21" key="1">
    <citation type="submission" date="2022-01" db="EMBL/GenBank/DDBJ databases">
        <title>VMRC isolate genome collection.</title>
        <authorList>
            <person name="France M."/>
            <person name="Rutt L."/>
            <person name="Humphrys M."/>
            <person name="Ravel J."/>
        </authorList>
    </citation>
    <scope>NUCLEOTIDE SEQUENCE</scope>
    <source>
        <strain evidence="21">C0127B5</strain>
    </source>
</reference>
<evidence type="ECO:0000256" key="8">
    <source>
        <dbReference type="ARBA" id="ARBA00022475"/>
    </source>
</evidence>
<evidence type="ECO:0000256" key="3">
    <source>
        <dbReference type="ARBA" id="ARBA00004496"/>
    </source>
</evidence>
<evidence type="ECO:0000256" key="5">
    <source>
        <dbReference type="ARBA" id="ARBA00011929"/>
    </source>
</evidence>
<evidence type="ECO:0000256" key="10">
    <source>
        <dbReference type="ARBA" id="ARBA00022553"/>
    </source>
</evidence>
<evidence type="ECO:0000313" key="21">
    <source>
        <dbReference type="EMBL" id="MCZ3844833.1"/>
    </source>
</evidence>
<accession>A0AAP3GXP8</accession>
<dbReference type="PANTHER" id="PTHR33799">
    <property type="entry name" value="PTS PERMEASE-RELATED-RELATED"/>
    <property type="match status" value="1"/>
</dbReference>
<gene>
    <name evidence="21" type="ORF">L2422_04775</name>
</gene>
<dbReference type="CDD" id="cd00001">
    <property type="entry name" value="PTS_IIB_man"/>
    <property type="match status" value="1"/>
</dbReference>
<evidence type="ECO:0000256" key="12">
    <source>
        <dbReference type="ARBA" id="ARBA00022679"/>
    </source>
</evidence>
<organism evidence="21 22">
    <name type="scientific">Lactobacillus mulieris</name>
    <dbReference type="NCBI Taxonomy" id="2508708"/>
    <lineage>
        <taxon>Bacteria</taxon>
        <taxon>Bacillati</taxon>
        <taxon>Bacillota</taxon>
        <taxon>Bacilli</taxon>
        <taxon>Lactobacillales</taxon>
        <taxon>Lactobacillaceae</taxon>
        <taxon>Lactobacillus</taxon>
    </lineage>
</organism>
<evidence type="ECO:0000256" key="9">
    <source>
        <dbReference type="ARBA" id="ARBA00022490"/>
    </source>
</evidence>
<evidence type="ECO:0000313" key="22">
    <source>
        <dbReference type="Proteomes" id="UP001213015"/>
    </source>
</evidence>
<comment type="caution">
    <text evidence="21">The sequence shown here is derived from an EMBL/GenBank/DDBJ whole genome shotgun (WGS) entry which is preliminary data.</text>
</comment>
<dbReference type="GO" id="GO:0005886">
    <property type="term" value="C:plasma membrane"/>
    <property type="evidence" value="ECO:0007669"/>
    <property type="project" value="UniProtKB-SubCell"/>
</dbReference>
<dbReference type="CDD" id="cd00006">
    <property type="entry name" value="PTS_IIA_man"/>
    <property type="match status" value="1"/>
</dbReference>
<evidence type="ECO:0000259" key="20">
    <source>
        <dbReference type="PROSITE" id="PS51101"/>
    </source>
</evidence>
<proteinExistence type="predicted"/>
<comment type="subcellular location">
    <subcellularLocation>
        <location evidence="2">Cell membrane</location>
    </subcellularLocation>
    <subcellularLocation>
        <location evidence="3">Cytoplasm</location>
    </subcellularLocation>
</comment>
<keyword evidence="7" id="KW-0813">Transport</keyword>
<dbReference type="InterPro" id="IPR036662">
    <property type="entry name" value="PTS_EIIA_man-typ_sf"/>
</dbReference>
<keyword evidence="11 21" id="KW-0762">Sugar transport</keyword>
<feature type="domain" description="PTS EIIB type-4" evidence="20">
    <location>
        <begin position="137"/>
        <end position="302"/>
    </location>
</feature>
<dbReference type="GO" id="GO:0005737">
    <property type="term" value="C:cytoplasm"/>
    <property type="evidence" value="ECO:0007669"/>
    <property type="project" value="UniProtKB-SubCell"/>
</dbReference>
<dbReference type="PANTHER" id="PTHR33799:SF1">
    <property type="entry name" value="PTS SYSTEM MANNOSE-SPECIFIC EIIAB COMPONENT-RELATED"/>
    <property type="match status" value="1"/>
</dbReference>